<feature type="region of interest" description="Disordered" evidence="1">
    <location>
        <begin position="1"/>
        <end position="23"/>
    </location>
</feature>
<feature type="region of interest" description="Disordered" evidence="1">
    <location>
        <begin position="63"/>
        <end position="90"/>
    </location>
</feature>
<feature type="compositionally biased region" description="Polar residues" evidence="1">
    <location>
        <begin position="119"/>
        <end position="128"/>
    </location>
</feature>
<feature type="compositionally biased region" description="Basic and acidic residues" evidence="1">
    <location>
        <begin position="63"/>
        <end position="72"/>
    </location>
</feature>
<keyword evidence="3" id="KW-0695">RNA-directed DNA polymerase</keyword>
<protein>
    <submittedName>
        <fullName evidence="3">Reverse transcriptase domain-containing protein</fullName>
    </submittedName>
</protein>
<proteinExistence type="predicted"/>
<comment type="caution">
    <text evidence="3">The sequence shown here is derived from an EMBL/GenBank/DDBJ whole genome shotgun (WGS) entry which is preliminary data.</text>
</comment>
<dbReference type="PANTHER" id="PTHR33223:SF11">
    <property type="entry name" value="ELEMENT PROTEIN, PUTATIVE-RELATED"/>
    <property type="match status" value="1"/>
</dbReference>
<dbReference type="GO" id="GO:0003964">
    <property type="term" value="F:RNA-directed DNA polymerase activity"/>
    <property type="evidence" value="ECO:0007669"/>
    <property type="project" value="UniProtKB-KW"/>
</dbReference>
<dbReference type="PANTHER" id="PTHR33223">
    <property type="entry name" value="CCHC-TYPE DOMAIN-CONTAINING PROTEIN"/>
    <property type="match status" value="1"/>
</dbReference>
<dbReference type="AlphaFoldDB" id="A0A6L2LA65"/>
<feature type="region of interest" description="Disordered" evidence="1">
    <location>
        <begin position="102"/>
        <end position="224"/>
    </location>
</feature>
<feature type="domain" description="Retrotransposon gag" evidence="2">
    <location>
        <begin position="289"/>
        <end position="351"/>
    </location>
</feature>
<organism evidence="3">
    <name type="scientific">Tanacetum cinerariifolium</name>
    <name type="common">Dalmatian daisy</name>
    <name type="synonym">Chrysanthemum cinerariifolium</name>
    <dbReference type="NCBI Taxonomy" id="118510"/>
    <lineage>
        <taxon>Eukaryota</taxon>
        <taxon>Viridiplantae</taxon>
        <taxon>Streptophyta</taxon>
        <taxon>Embryophyta</taxon>
        <taxon>Tracheophyta</taxon>
        <taxon>Spermatophyta</taxon>
        <taxon>Magnoliopsida</taxon>
        <taxon>eudicotyledons</taxon>
        <taxon>Gunneridae</taxon>
        <taxon>Pentapetalae</taxon>
        <taxon>asterids</taxon>
        <taxon>campanulids</taxon>
        <taxon>Asterales</taxon>
        <taxon>Asteraceae</taxon>
        <taxon>Asteroideae</taxon>
        <taxon>Anthemideae</taxon>
        <taxon>Anthemidinae</taxon>
        <taxon>Tanacetum</taxon>
    </lineage>
</organism>
<dbReference type="EMBL" id="BKCJ010003766">
    <property type="protein sequence ID" value="GEU57044.1"/>
    <property type="molecule type" value="Genomic_DNA"/>
</dbReference>
<dbReference type="InterPro" id="IPR005162">
    <property type="entry name" value="Retrotrans_gag_dom"/>
</dbReference>
<dbReference type="Pfam" id="PF03732">
    <property type="entry name" value="Retrotrans_gag"/>
    <property type="match status" value="1"/>
</dbReference>
<reference evidence="3" key="1">
    <citation type="journal article" date="2019" name="Sci. Rep.">
        <title>Draft genome of Tanacetum cinerariifolium, the natural source of mosquito coil.</title>
        <authorList>
            <person name="Yamashiro T."/>
            <person name="Shiraishi A."/>
            <person name="Satake H."/>
            <person name="Nakayama K."/>
        </authorList>
    </citation>
    <scope>NUCLEOTIDE SEQUENCE</scope>
</reference>
<accession>A0A6L2LA65</accession>
<gene>
    <name evidence="3" type="ORF">Tci_029022</name>
</gene>
<keyword evidence="3" id="KW-0548">Nucleotidyltransferase</keyword>
<feature type="compositionally biased region" description="Basic and acidic residues" evidence="1">
    <location>
        <begin position="151"/>
        <end position="169"/>
    </location>
</feature>
<keyword evidence="3" id="KW-0808">Transferase</keyword>
<feature type="compositionally biased region" description="Low complexity" evidence="1">
    <location>
        <begin position="1"/>
        <end position="15"/>
    </location>
</feature>
<feature type="compositionally biased region" description="Basic and acidic residues" evidence="1">
    <location>
        <begin position="129"/>
        <end position="140"/>
    </location>
</feature>
<feature type="compositionally biased region" description="Basic and acidic residues" evidence="1">
    <location>
        <begin position="102"/>
        <end position="118"/>
    </location>
</feature>
<evidence type="ECO:0000313" key="3">
    <source>
        <dbReference type="EMBL" id="GEU57044.1"/>
    </source>
</evidence>
<sequence length="361" mass="42379">MANTTPLVTTVKKPTINPGDADTTPRVNIQEFCEEYYEDILPIIMEKVRHDRRKDVHTRLDFGKGPRERISEDSNYSNARARATKPERVKVQDRLRYGDRHVLDRLGHRRQSAFDRLSETYSPSTTKSRPQETDSRDPPRGRNRARFLNTSRDDRPKDRERFRNAKESYGDSFSHSYRDGGHSHHMKIRRDNKSPPSSVSRSDSSDGKYRRSKSKRHKSTDEDDLTRPWMCEEEDPFTHRIRNFESSRRTRMPNNVKTYDVTGDPEDHVKVFQAAAQVERWAMPTWCHMFNSTLIGVARVWFDELPPESIDGYRDLKAAFLAYFMQQKKYVKDPVEIHNIKQGDGETIMDLWNVSRQKLDA</sequence>
<name>A0A6L2LA65_TANCI</name>
<evidence type="ECO:0000256" key="1">
    <source>
        <dbReference type="SAM" id="MobiDB-lite"/>
    </source>
</evidence>
<evidence type="ECO:0000259" key="2">
    <source>
        <dbReference type="Pfam" id="PF03732"/>
    </source>
</evidence>